<evidence type="ECO:0000256" key="5">
    <source>
        <dbReference type="ARBA" id="ARBA00023136"/>
    </source>
</evidence>
<dbReference type="PANTHER" id="PTHR33545">
    <property type="entry name" value="UPF0750 MEMBRANE PROTEIN YITT-RELATED"/>
    <property type="match status" value="1"/>
</dbReference>
<evidence type="ECO:0000256" key="4">
    <source>
        <dbReference type="ARBA" id="ARBA00022989"/>
    </source>
</evidence>
<protein>
    <submittedName>
        <fullName evidence="7">Membrane protein</fullName>
    </submittedName>
</protein>
<keyword evidence="3 6" id="KW-0812">Transmembrane</keyword>
<dbReference type="Pfam" id="PF02588">
    <property type="entry name" value="YitT_membrane"/>
    <property type="match status" value="1"/>
</dbReference>
<keyword evidence="4 6" id="KW-1133">Transmembrane helix</keyword>
<reference evidence="7 8" key="1">
    <citation type="submission" date="2018-08" db="EMBL/GenBank/DDBJ databases">
        <title>A genome reference for cultivated species of the human gut microbiota.</title>
        <authorList>
            <person name="Zou Y."/>
            <person name="Xue W."/>
            <person name="Luo G."/>
        </authorList>
    </citation>
    <scope>NUCLEOTIDE SEQUENCE [LARGE SCALE GENOMIC DNA]</scope>
    <source>
        <strain evidence="7 8">AF37-2AT</strain>
    </source>
</reference>
<dbReference type="GO" id="GO:0005886">
    <property type="term" value="C:plasma membrane"/>
    <property type="evidence" value="ECO:0007669"/>
    <property type="project" value="UniProtKB-SubCell"/>
</dbReference>
<feature type="transmembrane region" description="Helical" evidence="6">
    <location>
        <begin position="12"/>
        <end position="32"/>
    </location>
</feature>
<feature type="transmembrane region" description="Helical" evidence="6">
    <location>
        <begin position="87"/>
        <end position="110"/>
    </location>
</feature>
<sequence>MRNLFTIQNGKRYLSIILGNLLITGAYAFITVPNKIVNGGVTSFSMILEEVTSINLTYLVDFITILLLLLCYIFLGKTFFTGTVFSCICYLVFFSILHSTGLALIVPPALGMVVAGTIVGFGYYFCISAKSTAVGFDVVALILNKKNPKINIALSMYLINMCVLLFGLFTYGMLSVLTGIGFTALQSLTLNHLLKKKG</sequence>
<comment type="subcellular location">
    <subcellularLocation>
        <location evidence="1">Cell membrane</location>
        <topology evidence="1">Multi-pass membrane protein</topology>
    </subcellularLocation>
</comment>
<dbReference type="EMBL" id="QVLX01000009">
    <property type="protein sequence ID" value="RGE85148.1"/>
    <property type="molecule type" value="Genomic_DNA"/>
</dbReference>
<proteinExistence type="predicted"/>
<feature type="transmembrane region" description="Helical" evidence="6">
    <location>
        <begin position="122"/>
        <end position="143"/>
    </location>
</feature>
<gene>
    <name evidence="7" type="ORF">DW016_13485</name>
</gene>
<feature type="transmembrane region" description="Helical" evidence="6">
    <location>
        <begin position="52"/>
        <end position="75"/>
    </location>
</feature>
<dbReference type="AlphaFoldDB" id="A0A3E3JZ39"/>
<dbReference type="Proteomes" id="UP000261080">
    <property type="component" value="Unassembled WGS sequence"/>
</dbReference>
<dbReference type="OrthoDB" id="1655932at2"/>
<evidence type="ECO:0000313" key="8">
    <source>
        <dbReference type="Proteomes" id="UP000261080"/>
    </source>
</evidence>
<keyword evidence="2" id="KW-1003">Cell membrane</keyword>
<comment type="caution">
    <text evidence="7">The sequence shown here is derived from an EMBL/GenBank/DDBJ whole genome shotgun (WGS) entry which is preliminary data.</text>
</comment>
<organism evidence="7 8">
    <name type="scientific">Sellimonas intestinalis</name>
    <dbReference type="NCBI Taxonomy" id="1653434"/>
    <lineage>
        <taxon>Bacteria</taxon>
        <taxon>Bacillati</taxon>
        <taxon>Bacillota</taxon>
        <taxon>Clostridia</taxon>
        <taxon>Lachnospirales</taxon>
        <taxon>Lachnospiraceae</taxon>
        <taxon>Sellimonas</taxon>
    </lineage>
</organism>
<evidence type="ECO:0000256" key="3">
    <source>
        <dbReference type="ARBA" id="ARBA00022692"/>
    </source>
</evidence>
<evidence type="ECO:0000256" key="1">
    <source>
        <dbReference type="ARBA" id="ARBA00004651"/>
    </source>
</evidence>
<dbReference type="RefSeq" id="WP_082349972.1">
    <property type="nucleotide sequence ID" value="NZ_CATZPC010000017.1"/>
</dbReference>
<dbReference type="GeneID" id="97193576"/>
<name>A0A3E3JZ39_9FIRM</name>
<keyword evidence="8" id="KW-1185">Reference proteome</keyword>
<dbReference type="InterPro" id="IPR003740">
    <property type="entry name" value="YitT"/>
</dbReference>
<keyword evidence="5 6" id="KW-0472">Membrane</keyword>
<evidence type="ECO:0000313" key="7">
    <source>
        <dbReference type="EMBL" id="RGE85148.1"/>
    </source>
</evidence>
<dbReference type="InterPro" id="IPR051461">
    <property type="entry name" value="UPF0750_membrane"/>
</dbReference>
<evidence type="ECO:0000256" key="2">
    <source>
        <dbReference type="ARBA" id="ARBA00022475"/>
    </source>
</evidence>
<dbReference type="PANTHER" id="PTHR33545:SF5">
    <property type="entry name" value="UPF0750 MEMBRANE PROTEIN YITT"/>
    <property type="match status" value="1"/>
</dbReference>
<accession>A0A3E3JZ39</accession>
<evidence type="ECO:0000256" key="6">
    <source>
        <dbReference type="SAM" id="Phobius"/>
    </source>
</evidence>